<dbReference type="EC" id="3.5.4.2" evidence="2 6"/>
<name>A0A316C9F6_PSESE</name>
<evidence type="ECO:0000259" key="7">
    <source>
        <dbReference type="Pfam" id="PF01979"/>
    </source>
</evidence>
<dbReference type="CDD" id="cd01295">
    <property type="entry name" value="AdeC"/>
    <property type="match status" value="1"/>
</dbReference>
<evidence type="ECO:0000313" key="10">
    <source>
        <dbReference type="Proteomes" id="UP000245396"/>
    </source>
</evidence>
<sequence>MTDIREFIRAASGKEAKATLAVRGGRLVNVVSEEIYQADIAIYGERIIAVGDISDHIGPDTKIVDATGKYLAPGMIDGHLHVECSKLSLTSFAKAVVPLGTTSIVSGLDQIIVVGGPDAAREFLDEAKQTPLKVFWGAPCKTPYTMPRSTVGHYFGPEDHLATHHWPECVGIWETVREFIQEEDADVLKALEIAETSRLPVLGCCPMTRGARLNGYMQSGVRADHESYTPEEMLEKLRAGMHVVVRESSISHFLNDNLRIVTEMGVKALRRISFCTDDVVASDILSRGHLDNMVRMAIAMGISPMAAIQMATINGAEALRIDHKVGSISPGRIADILIVDDLRNFGVEAVIANGAVAARNGRMAVELTPPVRSEALLKSVKVKPVTADEIALPYAGSGDAADVLAIAVTPEKIFVRTRRDVKLPVRDGKVLADLDQNVQYVTVVERYGKTQNRPVAFTSGFNLKTGAIASSTAPDDNNIICIGANPEDMAVAINHLIANNGGQVVVKDGKVIEFLHLPIGGIVSDIDPQEMAALETRLDDAARALGCDLPWPFMYMFVLQITAIPDYAITDLGVVDCVNLEVISPLLPEAGASARPIAAE</sequence>
<feature type="domain" description="Adenine deaminase C-terminal" evidence="8">
    <location>
        <begin position="417"/>
        <end position="579"/>
    </location>
</feature>
<proteinExistence type="inferred from homology"/>
<dbReference type="Pfam" id="PF13382">
    <property type="entry name" value="Adenine_deam_C"/>
    <property type="match status" value="1"/>
</dbReference>
<evidence type="ECO:0000256" key="1">
    <source>
        <dbReference type="ARBA" id="ARBA00006773"/>
    </source>
</evidence>
<dbReference type="HAMAP" id="MF_01518">
    <property type="entry name" value="Adenine_deamin"/>
    <property type="match status" value="1"/>
</dbReference>
<evidence type="ECO:0000259" key="8">
    <source>
        <dbReference type="Pfam" id="PF13382"/>
    </source>
</evidence>
<dbReference type="GO" id="GO:0006146">
    <property type="term" value="P:adenine catabolic process"/>
    <property type="evidence" value="ECO:0007669"/>
    <property type="project" value="InterPro"/>
</dbReference>
<dbReference type="InterPro" id="IPR006679">
    <property type="entry name" value="Adenine_deam"/>
</dbReference>
<comment type="cofactor">
    <cofactor evidence="6">
        <name>Mn(2+)</name>
        <dbReference type="ChEBI" id="CHEBI:29035"/>
    </cofactor>
</comment>
<dbReference type="OrthoDB" id="9775607at2"/>
<evidence type="ECO:0000256" key="4">
    <source>
        <dbReference type="ARBA" id="ARBA00023211"/>
    </source>
</evidence>
<dbReference type="Gene3D" id="2.30.40.10">
    <property type="entry name" value="Urease, subunit C, domain 1"/>
    <property type="match status" value="1"/>
</dbReference>
<comment type="caution">
    <text evidence="9">The sequence shown here is derived from an EMBL/GenBank/DDBJ whole genome shotgun (WGS) entry which is preliminary data.</text>
</comment>
<dbReference type="Pfam" id="PF01979">
    <property type="entry name" value="Amidohydro_1"/>
    <property type="match status" value="1"/>
</dbReference>
<keyword evidence="10" id="KW-1185">Reference proteome</keyword>
<dbReference type="STRING" id="1192868.GCA_000304395_02875"/>
<dbReference type="EMBL" id="QGGG01000001">
    <property type="protein sequence ID" value="PWJ86401.1"/>
    <property type="molecule type" value="Genomic_DNA"/>
</dbReference>
<comment type="catalytic activity">
    <reaction evidence="5 6">
        <text>adenine + H2O + H(+) = hypoxanthine + NH4(+)</text>
        <dbReference type="Rhea" id="RHEA:23688"/>
        <dbReference type="ChEBI" id="CHEBI:15377"/>
        <dbReference type="ChEBI" id="CHEBI:15378"/>
        <dbReference type="ChEBI" id="CHEBI:16708"/>
        <dbReference type="ChEBI" id="CHEBI:17368"/>
        <dbReference type="ChEBI" id="CHEBI:28938"/>
        <dbReference type="EC" id="3.5.4.2"/>
    </reaction>
</comment>
<reference evidence="9 10" key="1">
    <citation type="submission" date="2018-05" db="EMBL/GenBank/DDBJ databases">
        <title>Genomic Encyclopedia of Type Strains, Phase IV (KMG-IV): sequencing the most valuable type-strain genomes for metagenomic binning, comparative biology and taxonomic classification.</title>
        <authorList>
            <person name="Goeker M."/>
        </authorList>
    </citation>
    <scope>NUCLEOTIDE SEQUENCE [LARGE SCALE GENOMIC DNA]</scope>
    <source>
        <strain evidence="9 10">DSM 6986</strain>
    </source>
</reference>
<dbReference type="RefSeq" id="WP_109611386.1">
    <property type="nucleotide sequence ID" value="NZ_QGGG01000001.1"/>
</dbReference>
<protein>
    <recommendedName>
        <fullName evidence="2 6">Adenine deaminase</fullName>
        <shortName evidence="6">Adenase</shortName>
        <shortName evidence="6">Adenine aminase</shortName>
        <ecNumber evidence="2 6">3.5.4.2</ecNumber>
    </recommendedName>
</protein>
<dbReference type="PANTHER" id="PTHR11113:SF2">
    <property type="entry name" value="ADENINE DEAMINASE"/>
    <property type="match status" value="1"/>
</dbReference>
<dbReference type="Gene3D" id="3.20.20.140">
    <property type="entry name" value="Metal-dependent hydrolases"/>
    <property type="match status" value="1"/>
</dbReference>
<gene>
    <name evidence="6" type="primary">ade</name>
    <name evidence="9" type="ORF">C7441_101281</name>
</gene>
<accession>A0A316C9F6</accession>
<dbReference type="InterPro" id="IPR006680">
    <property type="entry name" value="Amidohydro-rel"/>
</dbReference>
<feature type="domain" description="Amidohydrolase-related" evidence="7">
    <location>
        <begin position="70"/>
        <end position="355"/>
    </location>
</feature>
<dbReference type="InterPro" id="IPR026912">
    <property type="entry name" value="Adenine_deam_C"/>
</dbReference>
<dbReference type="SUPFAM" id="SSF51556">
    <property type="entry name" value="Metallo-dependent hydrolases"/>
    <property type="match status" value="1"/>
</dbReference>
<dbReference type="GO" id="GO:0000034">
    <property type="term" value="F:adenine deaminase activity"/>
    <property type="evidence" value="ECO:0007669"/>
    <property type="project" value="UniProtKB-UniRule"/>
</dbReference>
<keyword evidence="4 6" id="KW-0464">Manganese</keyword>
<dbReference type="AlphaFoldDB" id="A0A316C9F6"/>
<keyword evidence="3 6" id="KW-0378">Hydrolase</keyword>
<evidence type="ECO:0000256" key="3">
    <source>
        <dbReference type="ARBA" id="ARBA00022801"/>
    </source>
</evidence>
<dbReference type="InterPro" id="IPR032466">
    <property type="entry name" value="Metal_Hydrolase"/>
</dbReference>
<evidence type="ECO:0000313" key="9">
    <source>
        <dbReference type="EMBL" id="PWJ86401.1"/>
    </source>
</evidence>
<evidence type="ECO:0000256" key="6">
    <source>
        <dbReference type="HAMAP-Rule" id="MF_01518"/>
    </source>
</evidence>
<evidence type="ECO:0000256" key="5">
    <source>
        <dbReference type="ARBA" id="ARBA00047720"/>
    </source>
</evidence>
<organism evidence="9 10">
    <name type="scientific">Pseudaminobacter salicylatoxidans</name>
    <dbReference type="NCBI Taxonomy" id="93369"/>
    <lineage>
        <taxon>Bacteria</taxon>
        <taxon>Pseudomonadati</taxon>
        <taxon>Pseudomonadota</taxon>
        <taxon>Alphaproteobacteria</taxon>
        <taxon>Hyphomicrobiales</taxon>
        <taxon>Phyllobacteriaceae</taxon>
        <taxon>Pseudaminobacter</taxon>
    </lineage>
</organism>
<comment type="similarity">
    <text evidence="1 6">Belongs to the metallo-dependent hydrolases superfamily. Adenine deaminase family.</text>
</comment>
<dbReference type="InterPro" id="IPR011059">
    <property type="entry name" value="Metal-dep_hydrolase_composite"/>
</dbReference>
<dbReference type="SUPFAM" id="SSF51338">
    <property type="entry name" value="Composite domain of metallo-dependent hydrolases"/>
    <property type="match status" value="1"/>
</dbReference>
<dbReference type="PANTHER" id="PTHR11113">
    <property type="entry name" value="N-ACETYLGLUCOSAMINE-6-PHOSPHATE DEACETYLASE"/>
    <property type="match status" value="1"/>
</dbReference>
<evidence type="ECO:0000256" key="2">
    <source>
        <dbReference type="ARBA" id="ARBA00012782"/>
    </source>
</evidence>
<dbReference type="Proteomes" id="UP000245396">
    <property type="component" value="Unassembled WGS sequence"/>
</dbReference>